<accession>A0A0A9A003</accession>
<reference evidence="1" key="2">
    <citation type="journal article" date="2015" name="Data Brief">
        <title>Shoot transcriptome of the giant reed, Arundo donax.</title>
        <authorList>
            <person name="Barrero R.A."/>
            <person name="Guerrero F.D."/>
            <person name="Moolhuijzen P."/>
            <person name="Goolsby J.A."/>
            <person name="Tidwell J."/>
            <person name="Bellgard S.E."/>
            <person name="Bellgard M.I."/>
        </authorList>
    </citation>
    <scope>NUCLEOTIDE SEQUENCE</scope>
    <source>
        <tissue evidence="1">Shoot tissue taken approximately 20 cm above the soil surface</tissue>
    </source>
</reference>
<evidence type="ECO:0000313" key="1">
    <source>
        <dbReference type="EMBL" id="JAD44969.1"/>
    </source>
</evidence>
<reference evidence="1" key="1">
    <citation type="submission" date="2014-09" db="EMBL/GenBank/DDBJ databases">
        <authorList>
            <person name="Magalhaes I.L.F."/>
            <person name="Oliveira U."/>
            <person name="Santos F.R."/>
            <person name="Vidigal T.H.D.A."/>
            <person name="Brescovit A.D."/>
            <person name="Santos A.J."/>
        </authorList>
    </citation>
    <scope>NUCLEOTIDE SEQUENCE</scope>
    <source>
        <tissue evidence="1">Shoot tissue taken approximately 20 cm above the soil surface</tissue>
    </source>
</reference>
<dbReference type="AlphaFoldDB" id="A0A0A9A003"/>
<proteinExistence type="predicted"/>
<organism evidence="1">
    <name type="scientific">Arundo donax</name>
    <name type="common">Giant reed</name>
    <name type="synonym">Donax arundinaceus</name>
    <dbReference type="NCBI Taxonomy" id="35708"/>
    <lineage>
        <taxon>Eukaryota</taxon>
        <taxon>Viridiplantae</taxon>
        <taxon>Streptophyta</taxon>
        <taxon>Embryophyta</taxon>
        <taxon>Tracheophyta</taxon>
        <taxon>Spermatophyta</taxon>
        <taxon>Magnoliopsida</taxon>
        <taxon>Liliopsida</taxon>
        <taxon>Poales</taxon>
        <taxon>Poaceae</taxon>
        <taxon>PACMAD clade</taxon>
        <taxon>Arundinoideae</taxon>
        <taxon>Arundineae</taxon>
        <taxon>Arundo</taxon>
    </lineage>
</organism>
<dbReference type="EMBL" id="GBRH01252926">
    <property type="protein sequence ID" value="JAD44969.1"/>
    <property type="molecule type" value="Transcribed_RNA"/>
</dbReference>
<sequence>MCLQVKLVSFIKNCNNEAFALRKKRNMHTISRS</sequence>
<protein>
    <submittedName>
        <fullName evidence="1">Uncharacterized protein</fullName>
    </submittedName>
</protein>
<name>A0A0A9A003_ARUDO</name>